<keyword evidence="3" id="KW-1185">Reference proteome</keyword>
<protein>
    <recommendedName>
        <fullName evidence="1">Fic/DOC N-terminal domain-containing protein</fullName>
    </recommendedName>
</protein>
<accession>Q0YPA1</accession>
<comment type="caution">
    <text evidence="2">The sequence shown here is derived from an EMBL/GenBank/DDBJ whole genome shotgun (WGS) entry which is preliminary data.</text>
</comment>
<dbReference type="Proteomes" id="UP000004162">
    <property type="component" value="Unassembled WGS sequence"/>
</dbReference>
<evidence type="ECO:0000313" key="3">
    <source>
        <dbReference type="Proteomes" id="UP000004162"/>
    </source>
</evidence>
<organism evidence="2 3">
    <name type="scientific">Chlorobium ferrooxidans DSM 13031</name>
    <dbReference type="NCBI Taxonomy" id="377431"/>
    <lineage>
        <taxon>Bacteria</taxon>
        <taxon>Pseudomonadati</taxon>
        <taxon>Chlorobiota</taxon>
        <taxon>Chlorobiia</taxon>
        <taxon>Chlorobiales</taxon>
        <taxon>Chlorobiaceae</taxon>
        <taxon>Chlorobium/Pelodictyon group</taxon>
        <taxon>Chlorobium</taxon>
    </lineage>
</organism>
<feature type="domain" description="Fic/DOC N-terminal" evidence="1">
    <location>
        <begin position="20"/>
        <end position="58"/>
    </location>
</feature>
<dbReference type="Pfam" id="PF13784">
    <property type="entry name" value="Fic_N"/>
    <property type="match status" value="1"/>
</dbReference>
<proteinExistence type="predicted"/>
<reference evidence="2 3" key="2">
    <citation type="submission" date="2006-07" db="EMBL/GenBank/DDBJ databases">
        <title>Sequencing of the draft genome and assembly of Chlorobium ferroxidans DSM 13031.</title>
        <authorList>
            <consortium name="US DOE Joint Genome Institute (JGI-PGF)"/>
            <person name="Copeland A."/>
            <person name="Lucas S."/>
            <person name="Lapidus A."/>
            <person name="Barry K."/>
            <person name="Glavina del Rio T."/>
            <person name="Dalin E."/>
            <person name="Tice H."/>
            <person name="Bruce D."/>
            <person name="Pitluck S."/>
            <person name="Richardson P."/>
        </authorList>
    </citation>
    <scope>NUCLEOTIDE SEQUENCE [LARGE SCALE GENOMIC DNA]</scope>
    <source>
        <strain evidence="2 3">DSM 13031</strain>
    </source>
</reference>
<reference evidence="2 3" key="1">
    <citation type="submission" date="2006-07" db="EMBL/GenBank/DDBJ databases">
        <title>Annotation of the draft genome assembly of Chlorobium ferroxidans DSM 13031.</title>
        <authorList>
            <consortium name="US DOE Joint Genome Institute (JGI-ORNL)"/>
            <person name="Larimer F."/>
            <person name="Land M."/>
            <person name="Hauser L."/>
        </authorList>
    </citation>
    <scope>NUCLEOTIDE SEQUENCE [LARGE SCALE GENOMIC DNA]</scope>
    <source>
        <strain evidence="2 3">DSM 13031</strain>
    </source>
</reference>
<dbReference type="InterPro" id="IPR025758">
    <property type="entry name" value="Fic/DOC_N"/>
</dbReference>
<evidence type="ECO:0000259" key="1">
    <source>
        <dbReference type="Pfam" id="PF13784"/>
    </source>
</evidence>
<evidence type="ECO:0000313" key="2">
    <source>
        <dbReference type="EMBL" id="EAT58126.1"/>
    </source>
</evidence>
<dbReference type="EMBL" id="AASE01000031">
    <property type="protein sequence ID" value="EAT58126.1"/>
    <property type="molecule type" value="Genomic_DNA"/>
</dbReference>
<gene>
    <name evidence="2" type="ORF">CferDRAFT_0133</name>
</gene>
<name>Q0YPA1_9CHLB</name>
<sequence length="63" mass="6853">MSYSIPTLPLAIELETVPVLKKVASAHRYLAELKGISRSIPNQAILVNTLALQKAKESFSKSS</sequence>
<dbReference type="AlphaFoldDB" id="Q0YPA1"/>